<keyword evidence="11" id="KW-1185">Reference proteome</keyword>
<dbReference type="PROSITE" id="PS51352">
    <property type="entry name" value="THIOREDOXIN_2"/>
    <property type="match status" value="1"/>
</dbReference>
<dbReference type="PANTHER" id="PTHR45815">
    <property type="entry name" value="PROTEIN DISULFIDE-ISOMERASE A6"/>
    <property type="match status" value="1"/>
</dbReference>
<keyword evidence="8" id="KW-0732">Signal</keyword>
<evidence type="ECO:0000256" key="7">
    <source>
        <dbReference type="SAM" id="MobiDB-lite"/>
    </source>
</evidence>
<keyword evidence="4" id="KW-1015">Disulfide bond</keyword>
<dbReference type="SUPFAM" id="SSF52833">
    <property type="entry name" value="Thioredoxin-like"/>
    <property type="match status" value="2"/>
</dbReference>
<dbReference type="GO" id="GO:0034976">
    <property type="term" value="P:response to endoplasmic reticulum stress"/>
    <property type="evidence" value="ECO:0007669"/>
    <property type="project" value="TreeGrafter"/>
</dbReference>
<evidence type="ECO:0000313" key="11">
    <source>
        <dbReference type="Proteomes" id="UP000606974"/>
    </source>
</evidence>
<dbReference type="EMBL" id="JAACFV010000060">
    <property type="protein sequence ID" value="KAF7507968.1"/>
    <property type="molecule type" value="Genomic_DNA"/>
</dbReference>
<keyword evidence="6" id="KW-0676">Redox-active center</keyword>
<dbReference type="Pfam" id="PF00085">
    <property type="entry name" value="Thioredoxin"/>
    <property type="match status" value="1"/>
</dbReference>
<keyword evidence="5" id="KW-0413">Isomerase</keyword>
<dbReference type="PRINTS" id="PR00421">
    <property type="entry name" value="THIOREDOXIN"/>
</dbReference>
<comment type="subcellular location">
    <subcellularLocation>
        <location evidence="2">Endoplasmic reticulum lumen</location>
    </subcellularLocation>
</comment>
<dbReference type="Proteomes" id="UP000606974">
    <property type="component" value="Unassembled WGS sequence"/>
</dbReference>
<accession>A0A8H7AFF6</accession>
<dbReference type="InterPro" id="IPR013766">
    <property type="entry name" value="Thioredoxin_domain"/>
</dbReference>
<evidence type="ECO:0000256" key="8">
    <source>
        <dbReference type="SAM" id="SignalP"/>
    </source>
</evidence>
<evidence type="ECO:0000256" key="2">
    <source>
        <dbReference type="ARBA" id="ARBA00004319"/>
    </source>
</evidence>
<feature type="compositionally biased region" description="Low complexity" evidence="7">
    <location>
        <begin position="269"/>
        <end position="288"/>
    </location>
</feature>
<comment type="caution">
    <text evidence="10">The sequence shown here is derived from an EMBL/GenBank/DDBJ whole genome shotgun (WGS) entry which is preliminary data.</text>
</comment>
<dbReference type="PANTHER" id="PTHR45815:SF3">
    <property type="entry name" value="PROTEIN DISULFIDE-ISOMERASE A6"/>
    <property type="match status" value="1"/>
</dbReference>
<evidence type="ECO:0000259" key="9">
    <source>
        <dbReference type="PROSITE" id="PS51352"/>
    </source>
</evidence>
<dbReference type="AlphaFoldDB" id="A0A8H7AFF6"/>
<dbReference type="InterPro" id="IPR017937">
    <property type="entry name" value="Thioredoxin_CS"/>
</dbReference>
<dbReference type="EC" id="5.3.4.1" evidence="3"/>
<reference evidence="10" key="1">
    <citation type="submission" date="2020-02" db="EMBL/GenBank/DDBJ databases">
        <authorList>
            <person name="Palmer J.M."/>
        </authorList>
    </citation>
    <scope>NUCLEOTIDE SEQUENCE</scope>
    <source>
        <strain evidence="10">EPUS1.4</strain>
        <tissue evidence="10">Thallus</tissue>
    </source>
</reference>
<evidence type="ECO:0000313" key="10">
    <source>
        <dbReference type="EMBL" id="KAF7507968.1"/>
    </source>
</evidence>
<name>A0A8H7AFF6_9EURO</name>
<organism evidence="10 11">
    <name type="scientific">Endocarpon pusillum</name>
    <dbReference type="NCBI Taxonomy" id="364733"/>
    <lineage>
        <taxon>Eukaryota</taxon>
        <taxon>Fungi</taxon>
        <taxon>Dikarya</taxon>
        <taxon>Ascomycota</taxon>
        <taxon>Pezizomycotina</taxon>
        <taxon>Eurotiomycetes</taxon>
        <taxon>Chaetothyriomycetidae</taxon>
        <taxon>Verrucariales</taxon>
        <taxon>Verrucariaceae</taxon>
        <taxon>Endocarpon</taxon>
    </lineage>
</organism>
<proteinExistence type="predicted"/>
<dbReference type="Pfam" id="PF24541">
    <property type="entry name" value="Thioredox_PDIA6_C"/>
    <property type="match status" value="1"/>
</dbReference>
<dbReference type="PROSITE" id="PS00194">
    <property type="entry name" value="THIOREDOXIN_1"/>
    <property type="match status" value="1"/>
</dbReference>
<feature type="chain" id="PRO_5034169099" description="protein disulfide-isomerase" evidence="8">
    <location>
        <begin position="22"/>
        <end position="479"/>
    </location>
</feature>
<dbReference type="OrthoDB" id="10264505at2759"/>
<dbReference type="InterPro" id="IPR036249">
    <property type="entry name" value="Thioredoxin-like_sf"/>
</dbReference>
<feature type="signal peptide" evidence="8">
    <location>
        <begin position="1"/>
        <end position="21"/>
    </location>
</feature>
<evidence type="ECO:0000256" key="3">
    <source>
        <dbReference type="ARBA" id="ARBA00012723"/>
    </source>
</evidence>
<evidence type="ECO:0000256" key="6">
    <source>
        <dbReference type="ARBA" id="ARBA00023284"/>
    </source>
</evidence>
<comment type="catalytic activity">
    <reaction evidence="1">
        <text>Catalyzes the rearrangement of -S-S- bonds in proteins.</text>
        <dbReference type="EC" id="5.3.4.1"/>
    </reaction>
</comment>
<evidence type="ECO:0000256" key="5">
    <source>
        <dbReference type="ARBA" id="ARBA00023235"/>
    </source>
</evidence>
<dbReference type="GO" id="GO:0015035">
    <property type="term" value="F:protein-disulfide reductase activity"/>
    <property type="evidence" value="ECO:0007669"/>
    <property type="project" value="TreeGrafter"/>
</dbReference>
<feature type="region of interest" description="Disordered" evidence="7">
    <location>
        <begin position="242"/>
        <end position="288"/>
    </location>
</feature>
<feature type="domain" description="Thioredoxin" evidence="9">
    <location>
        <begin position="9"/>
        <end position="143"/>
    </location>
</feature>
<evidence type="ECO:0000256" key="1">
    <source>
        <dbReference type="ARBA" id="ARBA00001182"/>
    </source>
</evidence>
<protein>
    <recommendedName>
        <fullName evidence="3">protein disulfide-isomerase</fullName>
        <ecNumber evidence="3">5.3.4.1</ecNumber>
    </recommendedName>
</protein>
<dbReference type="InterPro" id="IPR057305">
    <property type="entry name" value="Thioredox_PDIA6_C"/>
</dbReference>
<dbReference type="GO" id="GO:0003756">
    <property type="term" value="F:protein disulfide isomerase activity"/>
    <property type="evidence" value="ECO:0007669"/>
    <property type="project" value="UniProtKB-EC"/>
</dbReference>
<gene>
    <name evidence="10" type="ORF">GJ744_009865</name>
</gene>
<evidence type="ECO:0000256" key="4">
    <source>
        <dbReference type="ARBA" id="ARBA00023157"/>
    </source>
</evidence>
<sequence>MACTQSLLALTVLAFLSFVNADTIYTKKSPVLQVDSKSYDNLIAGSNHTSIVEFYAPWCGHCQNLKPTYEEVAKSLAGLAKVAAVNCDEDSNKPLCGQMGVQGFPTLKIIKPGSKPGRPIVEDYQGPRNVKGIVGAVVDKIPNHVKRLQDKDLDGWLSTSNETTKAILFTEKGTTSAILRAIAIDFLGKINVAQIRNKETAAVEMFGISTFPTLVLLPGGAKDSLVYDGEMKKEPIVTFLSQIVPPNPDPAPESTKASSSQRPKATRPSSSSSSAFSEASASHKSAEASEAAASGSTIVLEDFDASESPMPIVPLSETPITVPDSTPPLPSLVTAIDLIATCLDLKTGGTCLLALLPSQADADATLPEPAAQALKSLALIAEKHVKRKAKLFPFYAVPAENEATETIRTKFGLKPETELEIIAVNTKRGWLRRYKGENTDIVSIESFVDEVKLGDGKKESLDENVILQPAEKGADHDEL</sequence>
<dbReference type="Gene3D" id="3.40.30.10">
    <property type="entry name" value="Glutaredoxin"/>
    <property type="match status" value="2"/>
</dbReference>
<dbReference type="GO" id="GO:0005788">
    <property type="term" value="C:endoplasmic reticulum lumen"/>
    <property type="evidence" value="ECO:0007669"/>
    <property type="project" value="UniProtKB-SubCell"/>
</dbReference>
<dbReference type="CDD" id="cd03002">
    <property type="entry name" value="PDI_a_MPD1_like"/>
    <property type="match status" value="1"/>
</dbReference>